<evidence type="ECO:0000313" key="3">
    <source>
        <dbReference type="Proteomes" id="UP000266673"/>
    </source>
</evidence>
<name>A0A397VZN1_9GLOM</name>
<dbReference type="EMBL" id="QKWP01000104">
    <property type="protein sequence ID" value="RIB27272.1"/>
    <property type="molecule type" value="Genomic_DNA"/>
</dbReference>
<keyword evidence="3" id="KW-1185">Reference proteome</keyword>
<feature type="transmembrane region" description="Helical" evidence="1">
    <location>
        <begin position="37"/>
        <end position="57"/>
    </location>
</feature>
<dbReference type="AlphaFoldDB" id="A0A397VZN1"/>
<evidence type="ECO:0000313" key="2">
    <source>
        <dbReference type="EMBL" id="RIB27272.1"/>
    </source>
</evidence>
<protein>
    <submittedName>
        <fullName evidence="2">Uncharacterized protein</fullName>
    </submittedName>
</protein>
<sequence>MMYYAFIPIIVIGYVRITHMGILLSNKLCGRPNIGAWAGRMFGNIIIFVVRTFNSIISWPRNTITTLKFSTLLFKWIYMCNLV</sequence>
<proteinExistence type="predicted"/>
<reference evidence="2 3" key="1">
    <citation type="submission" date="2018-06" db="EMBL/GenBank/DDBJ databases">
        <title>Comparative genomics reveals the genomic features of Rhizophagus irregularis, R. cerebriforme, R. diaphanum and Gigaspora rosea, and their symbiotic lifestyle signature.</title>
        <authorList>
            <person name="Morin E."/>
            <person name="San Clemente H."/>
            <person name="Chen E.C.H."/>
            <person name="De La Providencia I."/>
            <person name="Hainaut M."/>
            <person name="Kuo A."/>
            <person name="Kohler A."/>
            <person name="Murat C."/>
            <person name="Tang N."/>
            <person name="Roy S."/>
            <person name="Loubradou J."/>
            <person name="Henrissat B."/>
            <person name="Grigoriev I.V."/>
            <person name="Corradi N."/>
            <person name="Roux C."/>
            <person name="Martin F.M."/>
        </authorList>
    </citation>
    <scope>NUCLEOTIDE SEQUENCE [LARGE SCALE GENOMIC DNA]</scope>
    <source>
        <strain evidence="2 3">DAOM 194757</strain>
    </source>
</reference>
<dbReference type="OrthoDB" id="10511930at2759"/>
<dbReference type="Proteomes" id="UP000266673">
    <property type="component" value="Unassembled WGS sequence"/>
</dbReference>
<keyword evidence="1" id="KW-0472">Membrane</keyword>
<comment type="caution">
    <text evidence="2">The sequence shown here is derived from an EMBL/GenBank/DDBJ whole genome shotgun (WGS) entry which is preliminary data.</text>
</comment>
<keyword evidence="1" id="KW-1133">Transmembrane helix</keyword>
<feature type="transmembrane region" description="Helical" evidence="1">
    <location>
        <begin position="6"/>
        <end position="25"/>
    </location>
</feature>
<evidence type="ECO:0000256" key="1">
    <source>
        <dbReference type="SAM" id="Phobius"/>
    </source>
</evidence>
<keyword evidence="1" id="KW-0812">Transmembrane</keyword>
<organism evidence="2 3">
    <name type="scientific">Gigaspora rosea</name>
    <dbReference type="NCBI Taxonomy" id="44941"/>
    <lineage>
        <taxon>Eukaryota</taxon>
        <taxon>Fungi</taxon>
        <taxon>Fungi incertae sedis</taxon>
        <taxon>Mucoromycota</taxon>
        <taxon>Glomeromycotina</taxon>
        <taxon>Glomeromycetes</taxon>
        <taxon>Diversisporales</taxon>
        <taxon>Gigasporaceae</taxon>
        <taxon>Gigaspora</taxon>
    </lineage>
</organism>
<accession>A0A397VZN1</accession>
<gene>
    <name evidence="2" type="ORF">C2G38_37691</name>
</gene>